<name>A0A1I3L2J0_9FLAO</name>
<dbReference type="Proteomes" id="UP000199559">
    <property type="component" value="Unassembled WGS sequence"/>
</dbReference>
<gene>
    <name evidence="2" type="ORF">SAMN05443431_102212</name>
</gene>
<evidence type="ECO:0000313" key="2">
    <source>
        <dbReference type="EMBL" id="SFI78919.1"/>
    </source>
</evidence>
<sequence length="41" mass="4756">MEATLNDFSIGLFLMQILGFLLSFAILFIVYKVLRKFLSNK</sequence>
<dbReference type="AlphaFoldDB" id="A0A1I3L2J0"/>
<feature type="transmembrane region" description="Helical" evidence="1">
    <location>
        <begin position="12"/>
        <end position="34"/>
    </location>
</feature>
<protein>
    <recommendedName>
        <fullName evidence="4">Oxaloacetate decarboxylase, gamma chain</fullName>
    </recommendedName>
</protein>
<dbReference type="EMBL" id="FORM01000002">
    <property type="protein sequence ID" value="SFI78919.1"/>
    <property type="molecule type" value="Genomic_DNA"/>
</dbReference>
<keyword evidence="1" id="KW-0812">Transmembrane</keyword>
<keyword evidence="3" id="KW-1185">Reference proteome</keyword>
<evidence type="ECO:0008006" key="4">
    <source>
        <dbReference type="Google" id="ProtNLM"/>
    </source>
</evidence>
<reference evidence="3" key="1">
    <citation type="submission" date="2016-10" db="EMBL/GenBank/DDBJ databases">
        <authorList>
            <person name="Varghese N."/>
            <person name="Submissions S."/>
        </authorList>
    </citation>
    <scope>NUCLEOTIDE SEQUENCE [LARGE SCALE GENOMIC DNA]</scope>
    <source>
        <strain evidence="3">DSM 28881</strain>
    </source>
</reference>
<organism evidence="2 3">
    <name type="scientific">Olleya namhaensis</name>
    <dbReference type="NCBI Taxonomy" id="1144750"/>
    <lineage>
        <taxon>Bacteria</taxon>
        <taxon>Pseudomonadati</taxon>
        <taxon>Bacteroidota</taxon>
        <taxon>Flavobacteriia</taxon>
        <taxon>Flavobacteriales</taxon>
        <taxon>Flavobacteriaceae</taxon>
    </lineage>
</organism>
<proteinExistence type="predicted"/>
<evidence type="ECO:0000313" key="3">
    <source>
        <dbReference type="Proteomes" id="UP000199559"/>
    </source>
</evidence>
<evidence type="ECO:0000256" key="1">
    <source>
        <dbReference type="SAM" id="Phobius"/>
    </source>
</evidence>
<accession>A0A1I3L2J0</accession>
<keyword evidence="1" id="KW-0472">Membrane</keyword>
<keyword evidence="1" id="KW-1133">Transmembrane helix</keyword>